<sequence>MLMYYSLFLFRIGFTHDNGGQDINITHFNIDGTKVKTNLFQYE</sequence>
<accession>A0A024W7H6</accession>
<dbReference type="AlphaFoldDB" id="A0A024W7H6"/>
<reference evidence="1 2" key="1">
    <citation type="submission" date="2013-02" db="EMBL/GenBank/DDBJ databases">
        <title>The Genome Annotation of Plasmodium falciparum Tanzania (2000708).</title>
        <authorList>
            <consortium name="The Broad Institute Genome Sequencing Platform"/>
            <consortium name="The Broad Institute Genome Sequencing Center for Infectious Disease"/>
            <person name="Neafsey D."/>
            <person name="Hoffman S."/>
            <person name="Volkman S."/>
            <person name="Rosenthal P."/>
            <person name="Walker B."/>
            <person name="Young S.K."/>
            <person name="Zeng Q."/>
            <person name="Gargeya S."/>
            <person name="Fitzgerald M."/>
            <person name="Haas B."/>
            <person name="Abouelleil A."/>
            <person name="Allen A.W."/>
            <person name="Alvarado L."/>
            <person name="Arachchi H.M."/>
            <person name="Berlin A.M."/>
            <person name="Chapman S.B."/>
            <person name="Gainer-Dewar J."/>
            <person name="Goldberg J."/>
            <person name="Griggs A."/>
            <person name="Gujja S."/>
            <person name="Hansen M."/>
            <person name="Howarth C."/>
            <person name="Imamovic A."/>
            <person name="Ireland A."/>
            <person name="Larimer J."/>
            <person name="McCowan C."/>
            <person name="Murphy C."/>
            <person name="Pearson M."/>
            <person name="Poon T.W."/>
            <person name="Priest M."/>
            <person name="Roberts A."/>
            <person name="Saif S."/>
            <person name="Shea T."/>
            <person name="Sisk P."/>
            <person name="Sykes S."/>
            <person name="Wortman J."/>
            <person name="Nusbaum C."/>
            <person name="Birren B."/>
        </authorList>
    </citation>
    <scope>NUCLEOTIDE SEQUENCE [LARGE SCALE GENOMIC DNA]</scope>
    <source>
        <strain evidence="2">Tanzania (2000708)</strain>
    </source>
</reference>
<proteinExistence type="predicted"/>
<evidence type="ECO:0000313" key="2">
    <source>
        <dbReference type="Proteomes" id="UP000030708"/>
    </source>
</evidence>
<name>A0A024W7H6_PLAFA</name>
<gene>
    <name evidence="1" type="ORF">PFTANZ_02437</name>
</gene>
<protein>
    <submittedName>
        <fullName evidence="1">Uncharacterized protein</fullName>
    </submittedName>
</protein>
<evidence type="ECO:0000313" key="1">
    <source>
        <dbReference type="EMBL" id="ETW36854.1"/>
    </source>
</evidence>
<reference evidence="1 2" key="2">
    <citation type="submission" date="2013-02" db="EMBL/GenBank/DDBJ databases">
        <title>The Genome Sequence of Plasmodium falciparum Tanzania (2000708).</title>
        <authorList>
            <consortium name="The Broad Institute Genome Sequencing Platform"/>
            <consortium name="The Broad Institute Genome Sequencing Center for Infectious Disease"/>
            <person name="Neafsey D."/>
            <person name="Cheeseman I."/>
            <person name="Volkman S."/>
            <person name="Adams J."/>
            <person name="Walker B."/>
            <person name="Young S.K."/>
            <person name="Zeng Q."/>
            <person name="Gargeya S."/>
            <person name="Fitzgerald M."/>
            <person name="Haas B."/>
            <person name="Abouelleil A."/>
            <person name="Alvarado L."/>
            <person name="Arachchi H.M."/>
            <person name="Berlin A.M."/>
            <person name="Chapman S.B."/>
            <person name="Dewar J."/>
            <person name="Goldberg J."/>
            <person name="Griggs A."/>
            <person name="Gujja S."/>
            <person name="Hansen M."/>
            <person name="Howarth C."/>
            <person name="Imamovic A."/>
            <person name="Larimer J."/>
            <person name="McCowan C."/>
            <person name="Murphy C."/>
            <person name="Neiman D."/>
            <person name="Pearson M."/>
            <person name="Priest M."/>
            <person name="Roberts A."/>
            <person name="Saif S."/>
            <person name="Shea T."/>
            <person name="Sisk P."/>
            <person name="Sykes S."/>
            <person name="Wortman J."/>
            <person name="Nusbaum C."/>
            <person name="Birren B."/>
        </authorList>
    </citation>
    <scope>NUCLEOTIDE SEQUENCE [LARGE SCALE GENOMIC DNA]</scope>
    <source>
        <strain evidence="2">Tanzania (2000708)</strain>
    </source>
</reference>
<organism evidence="1 2">
    <name type="scientific">Plasmodium falciparum Tanzania</name>
    <name type="common">2000708</name>
    <dbReference type="NCBI Taxonomy" id="1036725"/>
    <lineage>
        <taxon>Eukaryota</taxon>
        <taxon>Sar</taxon>
        <taxon>Alveolata</taxon>
        <taxon>Apicomplexa</taxon>
        <taxon>Aconoidasida</taxon>
        <taxon>Haemosporida</taxon>
        <taxon>Plasmodiidae</taxon>
        <taxon>Plasmodium</taxon>
        <taxon>Plasmodium (Laverania)</taxon>
    </lineage>
</organism>
<dbReference type="Proteomes" id="UP000030708">
    <property type="component" value="Unassembled WGS sequence"/>
</dbReference>
<dbReference type="EMBL" id="KI926398">
    <property type="protein sequence ID" value="ETW36854.1"/>
    <property type="molecule type" value="Genomic_DNA"/>
</dbReference>